<keyword evidence="1 3" id="KW-0378">Hydrolase</keyword>
<gene>
    <name evidence="3" type="ORF">WMO75_17765</name>
</gene>
<evidence type="ECO:0000313" key="3">
    <source>
        <dbReference type="EMBL" id="MEQ2360136.1"/>
    </source>
</evidence>
<dbReference type="Pfam" id="PF07859">
    <property type="entry name" value="Abhydrolase_3"/>
    <property type="match status" value="1"/>
</dbReference>
<dbReference type="GO" id="GO:0016787">
    <property type="term" value="F:hydrolase activity"/>
    <property type="evidence" value="ECO:0007669"/>
    <property type="project" value="UniProtKB-KW"/>
</dbReference>
<protein>
    <submittedName>
        <fullName evidence="3">Alpha/beta hydrolase</fullName>
    </submittedName>
</protein>
<accession>A0ABV1ARY8</accession>
<dbReference type="SUPFAM" id="SSF53474">
    <property type="entry name" value="alpha/beta-Hydrolases"/>
    <property type="match status" value="1"/>
</dbReference>
<reference evidence="3 4" key="1">
    <citation type="submission" date="2024-03" db="EMBL/GenBank/DDBJ databases">
        <title>Human intestinal bacterial collection.</title>
        <authorList>
            <person name="Pauvert C."/>
            <person name="Hitch T.C.A."/>
            <person name="Clavel T."/>
        </authorList>
    </citation>
    <scope>NUCLEOTIDE SEQUENCE [LARGE SCALE GENOMIC DNA]</scope>
    <source>
        <strain evidence="3 4">CLA-AA-H95</strain>
    </source>
</reference>
<dbReference type="RefSeq" id="WP_118698198.1">
    <property type="nucleotide sequence ID" value="NZ_JBBMEI010000102.1"/>
</dbReference>
<dbReference type="EMBL" id="JBBMEI010000102">
    <property type="protein sequence ID" value="MEQ2360136.1"/>
    <property type="molecule type" value="Genomic_DNA"/>
</dbReference>
<dbReference type="Proteomes" id="UP001446032">
    <property type="component" value="Unassembled WGS sequence"/>
</dbReference>
<name>A0ABV1ARY8_9FIRM</name>
<dbReference type="PANTHER" id="PTHR48081">
    <property type="entry name" value="AB HYDROLASE SUPERFAMILY PROTEIN C4A8.06C"/>
    <property type="match status" value="1"/>
</dbReference>
<dbReference type="Gene3D" id="3.40.50.1820">
    <property type="entry name" value="alpha/beta hydrolase"/>
    <property type="match status" value="1"/>
</dbReference>
<feature type="domain" description="Alpha/beta hydrolase fold-3" evidence="2">
    <location>
        <begin position="30"/>
        <end position="234"/>
    </location>
</feature>
<evidence type="ECO:0000313" key="4">
    <source>
        <dbReference type="Proteomes" id="UP001446032"/>
    </source>
</evidence>
<dbReference type="InterPro" id="IPR013094">
    <property type="entry name" value="AB_hydrolase_3"/>
</dbReference>
<dbReference type="InterPro" id="IPR029058">
    <property type="entry name" value="AB_hydrolase_fold"/>
</dbReference>
<sequence length="258" mass="29069">MGDGMACHFMDIYRGKKHDKKHDKKLPIMFNLHGGGFLLGKKEESHLFCAEMSQKGFLVFSLEYPLAPESLFPQILRDLMKGIKNSRVYFQKYNGDEERIYLTGTSAGASLCVYLAAMMQSPELADVFGVVPADLGIRAMGLASGMYYTTKMDSIGIFLPSCIYGKGWKKSSFYPYINPENKAILEHLPPSFLITVYGDSLRNYSRQYARAIQKSGGICHLEDLGPHKKLPHAFSTALPEIPESQYVNEKMVKFLMSY</sequence>
<keyword evidence="4" id="KW-1185">Reference proteome</keyword>
<evidence type="ECO:0000259" key="2">
    <source>
        <dbReference type="Pfam" id="PF07859"/>
    </source>
</evidence>
<comment type="caution">
    <text evidence="3">The sequence shown here is derived from an EMBL/GenBank/DDBJ whole genome shotgun (WGS) entry which is preliminary data.</text>
</comment>
<evidence type="ECO:0000256" key="1">
    <source>
        <dbReference type="ARBA" id="ARBA00022801"/>
    </source>
</evidence>
<organism evidence="3 4">
    <name type="scientific">Blautia intestinihominis</name>
    <dbReference type="NCBI Taxonomy" id="3133152"/>
    <lineage>
        <taxon>Bacteria</taxon>
        <taxon>Bacillati</taxon>
        <taxon>Bacillota</taxon>
        <taxon>Clostridia</taxon>
        <taxon>Lachnospirales</taxon>
        <taxon>Lachnospiraceae</taxon>
        <taxon>Blautia</taxon>
    </lineage>
</organism>
<proteinExistence type="predicted"/>
<dbReference type="InterPro" id="IPR050300">
    <property type="entry name" value="GDXG_lipolytic_enzyme"/>
</dbReference>